<evidence type="ECO:0000313" key="3">
    <source>
        <dbReference type="Proteomes" id="UP000004994"/>
    </source>
</evidence>
<proteinExistence type="inferred from homology"/>
<reference evidence="2" key="2">
    <citation type="submission" date="2019-01" db="UniProtKB">
        <authorList>
            <consortium name="EnsemblPlants"/>
        </authorList>
    </citation>
    <scope>IDENTIFICATION</scope>
    <source>
        <strain evidence="2">cv. Heinz 1706</strain>
    </source>
</reference>
<dbReference type="Gramene" id="Solyc12g087980.2.1">
    <property type="protein sequence ID" value="Solyc12g087980.2.1"/>
    <property type="gene ID" value="Solyc12g087980.2"/>
</dbReference>
<dbReference type="EnsemblPlants" id="Solyc12g087980.2.1">
    <property type="protein sequence ID" value="Solyc12g087980.2.1"/>
    <property type="gene ID" value="Solyc12g087980.2"/>
</dbReference>
<dbReference type="OMA" id="MACNETQ"/>
<dbReference type="InterPro" id="IPR023213">
    <property type="entry name" value="CAT-like_dom_sf"/>
</dbReference>
<sequence>MKCNDSGVRVVEAKCKNKTIDEWLAMNDNDHDEELVYDQLLGPDLGFSPLVFIQFTWFKCGGMSIGLSWAHILGDSFSASNFLNIWAKIMVGQQISPQFLHKSTKTNKLINNNNNNNPILSTITKFPFSLKRVDPVGDHWKITNNIKMQSHSFHITQNQLNQLVSNVCGTYNKVKPFDVICATLWKMLAKVRGEYSSEPAIVTIIRGDHDSETTEAVSSNNQVTISTVEANDIKVSDVDTSELTELIGEKTVDETRIVEELMKKENGVSDFIVYGANLTFVNLEEAMIYDLEVRGKKPIFASYNISGVGDEGVILVLPRLEGGRIVNLVLPKKQIEGLKNKMREELGIF</sequence>
<dbReference type="STRING" id="4081.A0A3Q7JXQ5"/>
<organism evidence="2">
    <name type="scientific">Solanum lycopersicum</name>
    <name type="common">Tomato</name>
    <name type="synonym">Lycopersicon esculentum</name>
    <dbReference type="NCBI Taxonomy" id="4081"/>
    <lineage>
        <taxon>Eukaryota</taxon>
        <taxon>Viridiplantae</taxon>
        <taxon>Streptophyta</taxon>
        <taxon>Embryophyta</taxon>
        <taxon>Tracheophyta</taxon>
        <taxon>Spermatophyta</taxon>
        <taxon>Magnoliopsida</taxon>
        <taxon>eudicotyledons</taxon>
        <taxon>Gunneridae</taxon>
        <taxon>Pentapetalae</taxon>
        <taxon>asterids</taxon>
        <taxon>lamiids</taxon>
        <taxon>Solanales</taxon>
        <taxon>Solanaceae</taxon>
        <taxon>Solanoideae</taxon>
        <taxon>Solaneae</taxon>
        <taxon>Solanum</taxon>
        <taxon>Solanum subgen. Lycopersicon</taxon>
    </lineage>
</organism>
<keyword evidence="3" id="KW-1185">Reference proteome</keyword>
<name>A0A3Q7JXQ5_SOLLC</name>
<dbReference type="InterPro" id="IPR050317">
    <property type="entry name" value="Plant_Fungal_Acyltransferase"/>
</dbReference>
<protein>
    <submittedName>
        <fullName evidence="2">Uncharacterized protein</fullName>
    </submittedName>
</protein>
<dbReference type="Pfam" id="PF02458">
    <property type="entry name" value="Transferase"/>
    <property type="match status" value="1"/>
</dbReference>
<evidence type="ECO:0000313" key="2">
    <source>
        <dbReference type="EnsemblPlants" id="Solyc12g087980.2.1"/>
    </source>
</evidence>
<dbReference type="GO" id="GO:0016747">
    <property type="term" value="F:acyltransferase activity, transferring groups other than amino-acyl groups"/>
    <property type="evidence" value="ECO:0000318"/>
    <property type="project" value="GO_Central"/>
</dbReference>
<reference evidence="2" key="1">
    <citation type="journal article" date="2012" name="Nature">
        <title>The tomato genome sequence provides insights into fleshy fruit evolution.</title>
        <authorList>
            <consortium name="Tomato Genome Consortium"/>
        </authorList>
    </citation>
    <scope>NUCLEOTIDE SEQUENCE [LARGE SCALE GENOMIC DNA]</scope>
    <source>
        <strain evidence="2">cv. Heinz 1706</strain>
    </source>
</reference>
<evidence type="ECO:0000256" key="1">
    <source>
        <dbReference type="ARBA" id="ARBA00009861"/>
    </source>
</evidence>
<dbReference type="Proteomes" id="UP000004994">
    <property type="component" value="Chromosome 12"/>
</dbReference>
<dbReference type="Gene3D" id="3.30.559.10">
    <property type="entry name" value="Chloramphenicol acetyltransferase-like domain"/>
    <property type="match status" value="2"/>
</dbReference>
<dbReference type="PANTHER" id="PTHR31642:SF259">
    <property type="entry name" value="PROTEIN ECERIFERUM 2"/>
    <property type="match status" value="1"/>
</dbReference>
<dbReference type="AlphaFoldDB" id="A0A3Q7JXQ5"/>
<comment type="similarity">
    <text evidence="1">Belongs to the plant acyltransferase family.</text>
</comment>
<accession>A0A3Q7JXQ5</accession>
<dbReference type="PANTHER" id="PTHR31642">
    <property type="entry name" value="TRICHOTHECENE 3-O-ACETYLTRANSFERASE"/>
    <property type="match status" value="1"/>
</dbReference>
<dbReference type="InParanoid" id="A0A3Q7JXQ5"/>
<dbReference type="PaxDb" id="4081-Solyc12g087980.1.1"/>